<dbReference type="Proteomes" id="UP000001745">
    <property type="component" value="Unassembled WGS sequence"/>
</dbReference>
<dbReference type="HOGENOM" id="CLU_853049_0_0_1"/>
<feature type="compositionally biased region" description="Acidic residues" evidence="1">
    <location>
        <begin position="178"/>
        <end position="197"/>
    </location>
</feature>
<dbReference type="InterPro" id="IPR053137">
    <property type="entry name" value="NLR-like"/>
</dbReference>
<evidence type="ECO:0000313" key="2">
    <source>
        <dbReference type="EMBL" id="EED17827.1"/>
    </source>
</evidence>
<accession>B8MBG3</accession>
<evidence type="ECO:0000313" key="3">
    <source>
        <dbReference type="Proteomes" id="UP000001745"/>
    </source>
</evidence>
<dbReference type="InParanoid" id="B8MBG3"/>
<dbReference type="InterPro" id="IPR011990">
    <property type="entry name" value="TPR-like_helical_dom_sf"/>
</dbReference>
<name>B8MBG3_TALSN</name>
<dbReference type="EMBL" id="EQ962655">
    <property type="protein sequence ID" value="EED17827.1"/>
    <property type="molecule type" value="Genomic_DNA"/>
</dbReference>
<feature type="region of interest" description="Disordered" evidence="1">
    <location>
        <begin position="176"/>
        <end position="197"/>
    </location>
</feature>
<dbReference type="Gene3D" id="1.25.40.10">
    <property type="entry name" value="Tetratricopeptide repeat domain"/>
    <property type="match status" value="1"/>
</dbReference>
<dbReference type="RefSeq" id="XP_002481819.1">
    <property type="nucleotide sequence ID" value="XM_002481774.1"/>
</dbReference>
<evidence type="ECO:0000256" key="1">
    <source>
        <dbReference type="SAM" id="MobiDB-lite"/>
    </source>
</evidence>
<dbReference type="GeneID" id="8099644"/>
<reference evidence="3" key="1">
    <citation type="journal article" date="2015" name="Genome Announc.">
        <title>Genome sequence of the AIDS-associated pathogen Penicillium marneffei (ATCC18224) and its near taxonomic relative Talaromyces stipitatus (ATCC10500).</title>
        <authorList>
            <person name="Nierman W.C."/>
            <person name="Fedorova-Abrams N.D."/>
            <person name="Andrianopoulos A."/>
        </authorList>
    </citation>
    <scope>NUCLEOTIDE SEQUENCE [LARGE SCALE GENOMIC DNA]</scope>
    <source>
        <strain evidence="3">ATCC 10500 / CBS 375.48 / QM 6759 / NRRL 1006</strain>
    </source>
</reference>
<dbReference type="PANTHER" id="PTHR46082:SF6">
    <property type="entry name" value="AAA+ ATPASE DOMAIN-CONTAINING PROTEIN-RELATED"/>
    <property type="match status" value="1"/>
</dbReference>
<organism evidence="2 3">
    <name type="scientific">Talaromyces stipitatus (strain ATCC 10500 / CBS 375.48 / QM 6759 / NRRL 1006)</name>
    <name type="common">Penicillium stipitatum</name>
    <dbReference type="NCBI Taxonomy" id="441959"/>
    <lineage>
        <taxon>Eukaryota</taxon>
        <taxon>Fungi</taxon>
        <taxon>Dikarya</taxon>
        <taxon>Ascomycota</taxon>
        <taxon>Pezizomycotina</taxon>
        <taxon>Eurotiomycetes</taxon>
        <taxon>Eurotiomycetidae</taxon>
        <taxon>Eurotiales</taxon>
        <taxon>Trichocomaceae</taxon>
        <taxon>Talaromyces</taxon>
        <taxon>Talaromyces sect. Talaromyces</taxon>
    </lineage>
</organism>
<dbReference type="Pfam" id="PF13374">
    <property type="entry name" value="TPR_10"/>
    <property type="match status" value="1"/>
</dbReference>
<dbReference type="OrthoDB" id="1577640at2759"/>
<keyword evidence="3" id="KW-1185">Reference proteome</keyword>
<dbReference type="AlphaFoldDB" id="B8MBG3"/>
<sequence length="326" mass="37742">MVQPLGVDRHGGAIKCETHGKRSSLSTSVISTEESYMKQSRWKEAKELQVPVIESIRHVLGLEHPDTLSRISNLESIYVNQGRWKEAKELQAQIIRIRMQVFVEFEDSDSSIEDGSVFSATLSIPSTRSLDSGRADINTLLVQGFATLLHEDDTVLSLLLLGRDRHTSRISDVIEVSNPEDEESDQDSVTEELGDDEPYEGSLQHLDQIKHLILQSTTYQILRHRPGEFVQPTLHSRLRDLVTRWSNPADKNHGEIARYNLWDLLTELRHVYHYRNKFKYDNNMSGFLRFTGHYQHIVERWTGERWDWWPLPRCPRNQRQGYGGIV</sequence>
<proteinExistence type="predicted"/>
<dbReference type="VEuPathDB" id="FungiDB:TSTA_116170"/>
<protein>
    <recommendedName>
        <fullName evidence="4">Kinesin light chain</fullName>
    </recommendedName>
</protein>
<evidence type="ECO:0008006" key="4">
    <source>
        <dbReference type="Google" id="ProtNLM"/>
    </source>
</evidence>
<dbReference type="STRING" id="441959.B8MBG3"/>
<dbReference type="PANTHER" id="PTHR46082">
    <property type="entry name" value="ATP/GTP-BINDING PROTEIN-RELATED"/>
    <property type="match status" value="1"/>
</dbReference>
<gene>
    <name evidence="2" type="ORF">TSTA_116170</name>
</gene>